<organism evidence="3 4">
    <name type="scientific">Kineococcus aurantiacus</name>
    <dbReference type="NCBI Taxonomy" id="37633"/>
    <lineage>
        <taxon>Bacteria</taxon>
        <taxon>Bacillati</taxon>
        <taxon>Actinomycetota</taxon>
        <taxon>Actinomycetes</taxon>
        <taxon>Kineosporiales</taxon>
        <taxon>Kineosporiaceae</taxon>
        <taxon>Kineococcus</taxon>
    </lineage>
</organism>
<keyword evidence="4" id="KW-1185">Reference proteome</keyword>
<reference evidence="3 4" key="1">
    <citation type="submission" date="2020-07" db="EMBL/GenBank/DDBJ databases">
        <title>Sequencing the genomes of 1000 actinobacteria strains.</title>
        <authorList>
            <person name="Klenk H.-P."/>
        </authorList>
    </citation>
    <scope>NUCLEOTIDE SEQUENCE [LARGE SCALE GENOMIC DNA]</scope>
    <source>
        <strain evidence="3 4">DSM 7487</strain>
    </source>
</reference>
<sequence length="99" mass="10716">MAAGAAVAAAASTAPFRRPGRLPRNDRAASAGIAHVRTIGCTWGQVPTEQFGCSGVTCWRRLRDWTEADVWPQLHQVLLEELRVAGKLDLEAALQLIPL</sequence>
<comment type="caution">
    <text evidence="3">The sequence shown here is derived from an EMBL/GenBank/DDBJ whole genome shotgun (WGS) entry which is preliminary data.</text>
</comment>
<dbReference type="AlphaFoldDB" id="A0A7Y9DQZ7"/>
<evidence type="ECO:0000256" key="1">
    <source>
        <dbReference type="SAM" id="MobiDB-lite"/>
    </source>
</evidence>
<name>A0A7Y9DQZ7_9ACTN</name>
<proteinExistence type="predicted"/>
<evidence type="ECO:0000259" key="2">
    <source>
        <dbReference type="Pfam" id="PF13340"/>
    </source>
</evidence>
<gene>
    <name evidence="3" type="ORF">BJ968_004752</name>
</gene>
<evidence type="ECO:0000313" key="4">
    <source>
        <dbReference type="Proteomes" id="UP000521922"/>
    </source>
</evidence>
<accession>A0A7Y9DQZ7</accession>
<dbReference type="Proteomes" id="UP000521922">
    <property type="component" value="Unassembled WGS sequence"/>
</dbReference>
<protein>
    <submittedName>
        <fullName evidence="3">Transposase</fullName>
    </submittedName>
</protein>
<evidence type="ECO:0000313" key="3">
    <source>
        <dbReference type="EMBL" id="NYD25143.1"/>
    </source>
</evidence>
<dbReference type="InterPro" id="IPR025161">
    <property type="entry name" value="IS402-like_dom"/>
</dbReference>
<feature type="domain" description="Insertion element IS402-like" evidence="2">
    <location>
        <begin position="17"/>
        <end position="75"/>
    </location>
</feature>
<feature type="compositionally biased region" description="Low complexity" evidence="1">
    <location>
        <begin position="1"/>
        <end position="14"/>
    </location>
</feature>
<dbReference type="EMBL" id="JACCBB010000002">
    <property type="protein sequence ID" value="NYD25143.1"/>
    <property type="molecule type" value="Genomic_DNA"/>
</dbReference>
<feature type="region of interest" description="Disordered" evidence="1">
    <location>
        <begin position="1"/>
        <end position="25"/>
    </location>
</feature>
<dbReference type="Pfam" id="PF13340">
    <property type="entry name" value="DUF4096"/>
    <property type="match status" value="1"/>
</dbReference>